<dbReference type="RefSeq" id="WP_214420135.1">
    <property type="nucleotide sequence ID" value="NZ_CP075546.1"/>
</dbReference>
<dbReference type="Proteomes" id="UP000680656">
    <property type="component" value="Chromosome"/>
</dbReference>
<dbReference type="AlphaFoldDB" id="A0A8E7EHH3"/>
<evidence type="ECO:0000313" key="1">
    <source>
        <dbReference type="EMBL" id="QVV89338.1"/>
    </source>
</evidence>
<proteinExistence type="predicted"/>
<gene>
    <name evidence="1" type="ORF">KHC33_02030</name>
</gene>
<dbReference type="EMBL" id="CP075546">
    <property type="protein sequence ID" value="QVV89338.1"/>
    <property type="molecule type" value="Genomic_DNA"/>
</dbReference>
<name>A0A8E7EHH3_9EURY</name>
<sequence length="68" mass="7462">MTGKIKTLIDSLVEIRSQGNPSIASTTRTKLLLKGIDSKKFTEQSDDDPAVINSIMQIADEMGIKLRV</sequence>
<dbReference type="GeneID" id="65095924"/>
<accession>A0A8E7EHH3</accession>
<dbReference type="KEGG" id="mrtj:KHC33_02030"/>
<organism evidence="1 2">
    <name type="scientific">Methanospirillum purgamenti</name>
    <dbReference type="NCBI Taxonomy" id="2834276"/>
    <lineage>
        <taxon>Archaea</taxon>
        <taxon>Methanobacteriati</taxon>
        <taxon>Methanobacteriota</taxon>
        <taxon>Stenosarchaea group</taxon>
        <taxon>Methanomicrobia</taxon>
        <taxon>Methanomicrobiales</taxon>
        <taxon>Methanospirillaceae</taxon>
        <taxon>Methanospirillum</taxon>
    </lineage>
</organism>
<evidence type="ECO:0000313" key="2">
    <source>
        <dbReference type="Proteomes" id="UP000680656"/>
    </source>
</evidence>
<protein>
    <submittedName>
        <fullName evidence="1">Uncharacterized protein</fullName>
    </submittedName>
</protein>
<keyword evidence="2" id="KW-1185">Reference proteome</keyword>
<reference evidence="1 2" key="1">
    <citation type="submission" date="2021-05" db="EMBL/GenBank/DDBJ databases">
        <title>A novel Methanospirillum isolate from a pyrite-forming mixed culture.</title>
        <authorList>
            <person name="Bunk B."/>
            <person name="Sproer C."/>
            <person name="Spring S."/>
            <person name="Pester M."/>
        </authorList>
    </citation>
    <scope>NUCLEOTIDE SEQUENCE [LARGE SCALE GENOMIC DNA]</scope>
    <source>
        <strain evidence="1 2">J.3.6.1-F.2.7.3</strain>
    </source>
</reference>